<dbReference type="InterPro" id="IPR003772">
    <property type="entry name" value="YceD"/>
</dbReference>
<evidence type="ECO:0000313" key="2">
    <source>
        <dbReference type="Proteomes" id="UP000277858"/>
    </source>
</evidence>
<dbReference type="PANTHER" id="PTHR34374:SF1">
    <property type="entry name" value="LARGE RIBOSOMAL RNA SUBUNIT ACCUMULATION PROTEIN YCED HOMOLOG 1, CHLOROPLASTIC"/>
    <property type="match status" value="1"/>
</dbReference>
<dbReference type="Proteomes" id="UP000277858">
    <property type="component" value="Chromosome"/>
</dbReference>
<dbReference type="EMBL" id="LR134473">
    <property type="protein sequence ID" value="VEI04424.1"/>
    <property type="molecule type" value="Genomic_DNA"/>
</dbReference>
<dbReference type="GeneID" id="82885361"/>
<sequence>MNTNHRRSGASRDLIFETHDLRRRAGQMMQVQRDARAPQDLGLDMIGVPEDSPVDLDLRLESVIEGILVTGTAEVTLTGECSRCLEPIEEKSSFDLQELYYYPGHEPEEDANRVSDEEEIDLEPVLREAVVLNLKFSPLCRWDCAGLCPECGANLNTHPDHDHGERIDPRWSGLKDLGAVLADPDSDRSQA</sequence>
<reference evidence="1 2" key="1">
    <citation type="submission" date="2018-12" db="EMBL/GenBank/DDBJ databases">
        <authorList>
            <consortium name="Pathogen Informatics"/>
        </authorList>
    </citation>
    <scope>NUCLEOTIDE SEQUENCE [LARGE SCALE GENOMIC DNA]</scope>
    <source>
        <strain evidence="1 2">NCTC13652</strain>
    </source>
</reference>
<protein>
    <submittedName>
        <fullName evidence="1">Uncharacterized ACR, COG1399</fullName>
    </submittedName>
</protein>
<gene>
    <name evidence="1" type="ORF">NCTC13652_02656</name>
</gene>
<dbReference type="OrthoDB" id="9790372at2"/>
<dbReference type="STRING" id="1122997.GCA_000425285_00575"/>
<keyword evidence="2" id="KW-1185">Reference proteome</keyword>
<evidence type="ECO:0000313" key="1">
    <source>
        <dbReference type="EMBL" id="VEI04424.1"/>
    </source>
</evidence>
<organism evidence="1 2">
    <name type="scientific">Acidipropionibacterium jensenii</name>
    <dbReference type="NCBI Taxonomy" id="1749"/>
    <lineage>
        <taxon>Bacteria</taxon>
        <taxon>Bacillati</taxon>
        <taxon>Actinomycetota</taxon>
        <taxon>Actinomycetes</taxon>
        <taxon>Propionibacteriales</taxon>
        <taxon>Propionibacteriaceae</taxon>
        <taxon>Acidipropionibacterium</taxon>
    </lineage>
</organism>
<name>A0A3T0S7W9_9ACTN</name>
<dbReference type="PANTHER" id="PTHR34374">
    <property type="entry name" value="LARGE RIBOSOMAL RNA SUBUNIT ACCUMULATION PROTEIN YCED HOMOLOG 1, CHLOROPLASTIC"/>
    <property type="match status" value="1"/>
</dbReference>
<dbReference type="Pfam" id="PF02620">
    <property type="entry name" value="YceD"/>
    <property type="match status" value="1"/>
</dbReference>
<proteinExistence type="predicted"/>
<accession>A0A3T0S7W9</accession>
<dbReference type="RefSeq" id="WP_028702378.1">
    <property type="nucleotide sequence ID" value="NZ_CP025571.1"/>
</dbReference>
<dbReference type="AlphaFoldDB" id="A0A3T0S7W9"/>